<dbReference type="SMART" id="SM00388">
    <property type="entry name" value="HisKA"/>
    <property type="match status" value="1"/>
</dbReference>
<keyword evidence="7" id="KW-1133">Transmembrane helix</keyword>
<dbReference type="CDD" id="cd00130">
    <property type="entry name" value="PAS"/>
    <property type="match status" value="1"/>
</dbReference>
<evidence type="ECO:0000256" key="1">
    <source>
        <dbReference type="ARBA" id="ARBA00000085"/>
    </source>
</evidence>
<keyword evidence="5" id="KW-0418">Kinase</keyword>
<dbReference type="SUPFAM" id="SSF55874">
    <property type="entry name" value="ATPase domain of HSP90 chaperone/DNA topoisomerase II/histidine kinase"/>
    <property type="match status" value="1"/>
</dbReference>
<dbReference type="SUPFAM" id="SSF55785">
    <property type="entry name" value="PYP-like sensor domain (PAS domain)"/>
    <property type="match status" value="1"/>
</dbReference>
<evidence type="ECO:0000259" key="8">
    <source>
        <dbReference type="PROSITE" id="PS50109"/>
    </source>
</evidence>
<dbReference type="InterPro" id="IPR003661">
    <property type="entry name" value="HisK_dim/P_dom"/>
</dbReference>
<dbReference type="InterPro" id="IPR036097">
    <property type="entry name" value="HisK_dim/P_sf"/>
</dbReference>
<dbReference type="InterPro" id="IPR050736">
    <property type="entry name" value="Sensor_HK_Regulatory"/>
</dbReference>
<dbReference type="Pfam" id="PF17159">
    <property type="entry name" value="MASE3"/>
    <property type="match status" value="1"/>
</dbReference>
<dbReference type="PRINTS" id="PR00344">
    <property type="entry name" value="BCTRLSENSOR"/>
</dbReference>
<organism evidence="10 11">
    <name type="scientific">Clostridium tanneri</name>
    <dbReference type="NCBI Taxonomy" id="3037988"/>
    <lineage>
        <taxon>Bacteria</taxon>
        <taxon>Bacillati</taxon>
        <taxon>Bacillota</taxon>
        <taxon>Clostridia</taxon>
        <taxon>Eubacteriales</taxon>
        <taxon>Clostridiaceae</taxon>
        <taxon>Clostridium</taxon>
    </lineage>
</organism>
<comment type="catalytic activity">
    <reaction evidence="1">
        <text>ATP + protein L-histidine = ADP + protein N-phospho-L-histidine.</text>
        <dbReference type="EC" id="2.7.13.3"/>
    </reaction>
</comment>
<evidence type="ECO:0000259" key="9">
    <source>
        <dbReference type="PROSITE" id="PS50112"/>
    </source>
</evidence>
<dbReference type="InterPro" id="IPR005467">
    <property type="entry name" value="His_kinase_dom"/>
</dbReference>
<feature type="transmembrane region" description="Helical" evidence="7">
    <location>
        <begin position="183"/>
        <end position="200"/>
    </location>
</feature>
<dbReference type="SMART" id="SM00091">
    <property type="entry name" value="PAS"/>
    <property type="match status" value="1"/>
</dbReference>
<evidence type="ECO:0000313" key="10">
    <source>
        <dbReference type="EMBL" id="MDW8800813.1"/>
    </source>
</evidence>
<feature type="transmembrane region" description="Helical" evidence="7">
    <location>
        <begin position="45"/>
        <end position="64"/>
    </location>
</feature>
<evidence type="ECO:0000256" key="7">
    <source>
        <dbReference type="SAM" id="Phobius"/>
    </source>
</evidence>
<dbReference type="InterPro" id="IPR003594">
    <property type="entry name" value="HATPase_dom"/>
</dbReference>
<feature type="transmembrane region" description="Helical" evidence="7">
    <location>
        <begin position="21"/>
        <end position="39"/>
    </location>
</feature>
<dbReference type="SMART" id="SM00387">
    <property type="entry name" value="HATPase_c"/>
    <property type="match status" value="1"/>
</dbReference>
<dbReference type="PROSITE" id="PS50109">
    <property type="entry name" value="HIS_KIN"/>
    <property type="match status" value="1"/>
</dbReference>
<keyword evidence="11" id="KW-1185">Reference proteome</keyword>
<proteinExistence type="predicted"/>
<dbReference type="Gene3D" id="1.10.287.130">
    <property type="match status" value="1"/>
</dbReference>
<dbReference type="NCBIfam" id="TIGR00229">
    <property type="entry name" value="sensory_box"/>
    <property type="match status" value="1"/>
</dbReference>
<dbReference type="Pfam" id="PF02518">
    <property type="entry name" value="HATPase_c"/>
    <property type="match status" value="1"/>
</dbReference>
<dbReference type="PANTHER" id="PTHR43711">
    <property type="entry name" value="TWO-COMPONENT HISTIDINE KINASE"/>
    <property type="match status" value="1"/>
</dbReference>
<evidence type="ECO:0000256" key="3">
    <source>
        <dbReference type="ARBA" id="ARBA00022553"/>
    </source>
</evidence>
<dbReference type="InterPro" id="IPR035965">
    <property type="entry name" value="PAS-like_dom_sf"/>
</dbReference>
<dbReference type="Pfam" id="PF13426">
    <property type="entry name" value="PAS_9"/>
    <property type="match status" value="1"/>
</dbReference>
<keyword evidence="6" id="KW-0902">Two-component regulatory system</keyword>
<feature type="transmembrane region" description="Helical" evidence="7">
    <location>
        <begin position="117"/>
        <end position="135"/>
    </location>
</feature>
<dbReference type="InterPro" id="IPR004358">
    <property type="entry name" value="Sig_transdc_His_kin-like_C"/>
</dbReference>
<dbReference type="EMBL" id="JARUJP010000006">
    <property type="protein sequence ID" value="MDW8800813.1"/>
    <property type="molecule type" value="Genomic_DNA"/>
</dbReference>
<evidence type="ECO:0000313" key="11">
    <source>
        <dbReference type="Proteomes" id="UP001281656"/>
    </source>
</evidence>
<keyword evidence="4" id="KW-0808">Transferase</keyword>
<dbReference type="PROSITE" id="PS50112">
    <property type="entry name" value="PAS"/>
    <property type="match status" value="1"/>
</dbReference>
<dbReference type="Proteomes" id="UP001281656">
    <property type="component" value="Unassembled WGS sequence"/>
</dbReference>
<dbReference type="InterPro" id="IPR000014">
    <property type="entry name" value="PAS"/>
</dbReference>
<keyword evidence="3" id="KW-0597">Phosphoprotein</keyword>
<feature type="transmembrane region" description="Helical" evidence="7">
    <location>
        <begin position="76"/>
        <end position="97"/>
    </location>
</feature>
<evidence type="ECO:0000256" key="4">
    <source>
        <dbReference type="ARBA" id="ARBA00022679"/>
    </source>
</evidence>
<dbReference type="CDD" id="cd16922">
    <property type="entry name" value="HATPase_EvgS-ArcB-TorS-like"/>
    <property type="match status" value="1"/>
</dbReference>
<dbReference type="CDD" id="cd00082">
    <property type="entry name" value="HisKA"/>
    <property type="match status" value="1"/>
</dbReference>
<dbReference type="InterPro" id="IPR033425">
    <property type="entry name" value="MASE3"/>
</dbReference>
<accession>A0ABU4JS96</accession>
<reference evidence="10 11" key="1">
    <citation type="submission" date="2023-04" db="EMBL/GenBank/DDBJ databases">
        <title>Clostridium tannerae sp. nov., isolated from the fecal material of an alpaca.</title>
        <authorList>
            <person name="Miller S."/>
            <person name="Hendry M."/>
            <person name="King J."/>
            <person name="Sankaranarayanan K."/>
            <person name="Lawson P.A."/>
        </authorList>
    </citation>
    <scope>NUCLEOTIDE SEQUENCE [LARGE SCALE GENOMIC DNA]</scope>
    <source>
        <strain evidence="10 11">A1-XYC3</strain>
    </source>
</reference>
<dbReference type="EC" id="2.7.13.3" evidence="2"/>
<comment type="caution">
    <text evidence="10">The sequence shown here is derived from an EMBL/GenBank/DDBJ whole genome shotgun (WGS) entry which is preliminary data.</text>
</comment>
<gene>
    <name evidence="10" type="ORF">P8V03_06560</name>
</gene>
<dbReference type="Gene3D" id="3.30.565.10">
    <property type="entry name" value="Histidine kinase-like ATPase, C-terminal domain"/>
    <property type="match status" value="1"/>
</dbReference>
<sequence>MEQQIVSKFNKCNLLNRKSNIVTYLFGIILCITASLFIAPKNYSLFHSTMMFTGIIVRFSVLLFALNTYDILKNDFLLVLGIGYGFVGSLDILYTIAYCQAKALGFSHTNLTSQLWASARFLGSVATLIASIILYKDFKKLKINLFFYGYFIVTFFILISIYYLRIFPNVYITNKGFTAFNTYTRNITCFIFLCSMVLFFKARHKSNREMIVFMELSVGLRILSELMFSIFTNPYGIVHITAFVLRALSFYLLYKAVIQIGLKKPYRKLYSDFIETREKLFNENNQKRLLEEAFLKNDECYQLLIEHSHDAIMIYAENRIIFANDTASRLVGFENSNDLIGLAVTNFLHEDEKMNFKNSINKIISEKNISYSYESKILTKEGTSIDIEGRATYIIYGGKTAILDIMRDISSDKQVEILKKDIVENQRILKETLEFNKVLTEHFANISHELRTPLNVILGAVQILPIYTKDVSSANLVKVRNYLKTMKQNCYRLLRLVNNFIDLSRIDSGFFTLNLKNHNIISVIEDITISVAEYVESKGITLIFDTDIEEKFMSFDADKIERIMLNLLSNAIKFTTSGDEINVIISDNGESISISVKDTGPGIPKDKLEIIFERFRQVDKSLSRRSEGSGIGLSLVKALVELHGGEVSVRSSIGVGTEFIIELPVKILEGQAKNIKEIHTKSKIERIDIEFSDIYSLNS</sequence>
<dbReference type="RefSeq" id="WP_318797407.1">
    <property type="nucleotide sequence ID" value="NZ_JARUJP010000006.1"/>
</dbReference>
<dbReference type="Gene3D" id="3.30.450.20">
    <property type="entry name" value="PAS domain"/>
    <property type="match status" value="1"/>
</dbReference>
<dbReference type="SUPFAM" id="SSF47384">
    <property type="entry name" value="Homodimeric domain of signal transducing histidine kinase"/>
    <property type="match status" value="1"/>
</dbReference>
<dbReference type="Pfam" id="PF00512">
    <property type="entry name" value="HisKA"/>
    <property type="match status" value="1"/>
</dbReference>
<evidence type="ECO:0000256" key="5">
    <source>
        <dbReference type="ARBA" id="ARBA00022777"/>
    </source>
</evidence>
<keyword evidence="7" id="KW-0472">Membrane</keyword>
<name>A0ABU4JS96_9CLOT</name>
<feature type="domain" description="Histidine kinase" evidence="8">
    <location>
        <begin position="445"/>
        <end position="667"/>
    </location>
</feature>
<feature type="transmembrane region" description="Helical" evidence="7">
    <location>
        <begin position="147"/>
        <end position="163"/>
    </location>
</feature>
<evidence type="ECO:0000256" key="6">
    <source>
        <dbReference type="ARBA" id="ARBA00023012"/>
    </source>
</evidence>
<feature type="domain" description="PAS" evidence="9">
    <location>
        <begin position="316"/>
        <end position="367"/>
    </location>
</feature>
<dbReference type="InterPro" id="IPR036890">
    <property type="entry name" value="HATPase_C_sf"/>
</dbReference>
<keyword evidence="7" id="KW-0812">Transmembrane</keyword>
<protein>
    <recommendedName>
        <fullName evidence="2">histidine kinase</fullName>
        <ecNumber evidence="2">2.7.13.3</ecNumber>
    </recommendedName>
</protein>
<evidence type="ECO:0000256" key="2">
    <source>
        <dbReference type="ARBA" id="ARBA00012438"/>
    </source>
</evidence>
<dbReference type="PANTHER" id="PTHR43711:SF26">
    <property type="entry name" value="SENSOR HISTIDINE KINASE RCSC"/>
    <property type="match status" value="1"/>
</dbReference>